<organism evidence="2 3">
    <name type="scientific">Schizothecium vesticola</name>
    <dbReference type="NCBI Taxonomy" id="314040"/>
    <lineage>
        <taxon>Eukaryota</taxon>
        <taxon>Fungi</taxon>
        <taxon>Dikarya</taxon>
        <taxon>Ascomycota</taxon>
        <taxon>Pezizomycotina</taxon>
        <taxon>Sordariomycetes</taxon>
        <taxon>Sordariomycetidae</taxon>
        <taxon>Sordariales</taxon>
        <taxon>Schizotheciaceae</taxon>
        <taxon>Schizothecium</taxon>
    </lineage>
</organism>
<reference evidence="2" key="1">
    <citation type="submission" date="2023-06" db="EMBL/GenBank/DDBJ databases">
        <title>Genome-scale phylogeny and comparative genomics of the fungal order Sordariales.</title>
        <authorList>
            <consortium name="Lawrence Berkeley National Laboratory"/>
            <person name="Hensen N."/>
            <person name="Bonometti L."/>
            <person name="Westerberg I."/>
            <person name="Brannstrom I.O."/>
            <person name="Guillou S."/>
            <person name="Cros-Aarteil S."/>
            <person name="Calhoun S."/>
            <person name="Haridas S."/>
            <person name="Kuo A."/>
            <person name="Mondo S."/>
            <person name="Pangilinan J."/>
            <person name="Riley R."/>
            <person name="LaButti K."/>
            <person name="Andreopoulos B."/>
            <person name="Lipzen A."/>
            <person name="Chen C."/>
            <person name="Yanf M."/>
            <person name="Daum C."/>
            <person name="Ng V."/>
            <person name="Clum A."/>
            <person name="Steindorff A."/>
            <person name="Ohm R."/>
            <person name="Martin F."/>
            <person name="Silar P."/>
            <person name="Natvig D."/>
            <person name="Lalanne C."/>
            <person name="Gautier V."/>
            <person name="Ament-velasquez S.L."/>
            <person name="Kruys A."/>
            <person name="Hutchinson M.I."/>
            <person name="Powell A.J."/>
            <person name="Barry K."/>
            <person name="Miller A.N."/>
            <person name="Grigoriev I.V."/>
            <person name="Debuchy R."/>
            <person name="Gladieux P."/>
            <person name="Thoren M.H."/>
            <person name="Johannesson H."/>
        </authorList>
    </citation>
    <scope>NUCLEOTIDE SEQUENCE</scope>
    <source>
        <strain evidence="2">SMH3187-1</strain>
    </source>
</reference>
<feature type="chain" id="PRO_5041232135" description="Secreted protein" evidence="1">
    <location>
        <begin position="18"/>
        <end position="138"/>
    </location>
</feature>
<keyword evidence="3" id="KW-1185">Reference proteome</keyword>
<protein>
    <recommendedName>
        <fullName evidence="4">Secreted protein</fullName>
    </recommendedName>
</protein>
<dbReference type="Proteomes" id="UP001172155">
    <property type="component" value="Unassembled WGS sequence"/>
</dbReference>
<keyword evidence="1" id="KW-0732">Signal</keyword>
<evidence type="ECO:0008006" key="4">
    <source>
        <dbReference type="Google" id="ProtNLM"/>
    </source>
</evidence>
<accession>A0AA40EP13</accession>
<gene>
    <name evidence="2" type="ORF">B0T18DRAFT_171266</name>
</gene>
<feature type="signal peptide" evidence="1">
    <location>
        <begin position="1"/>
        <end position="17"/>
    </location>
</feature>
<sequence>MWCFACLLVLETGTGTGTERVIATYGRGGARQWMLGRFPGMSLKGDRAGLAWGGVGGLWTCPSVLVPGMGMMRTYSSGHLPNYGAMRGLVLSASVSEGLVREGGKVVVVEVVRYLNQTGCSPCLGAWPKGHFCGGRDW</sequence>
<dbReference type="EMBL" id="JAUKUD010000005">
    <property type="protein sequence ID" value="KAK0742841.1"/>
    <property type="molecule type" value="Genomic_DNA"/>
</dbReference>
<name>A0AA40EP13_9PEZI</name>
<evidence type="ECO:0000256" key="1">
    <source>
        <dbReference type="SAM" id="SignalP"/>
    </source>
</evidence>
<proteinExistence type="predicted"/>
<comment type="caution">
    <text evidence="2">The sequence shown here is derived from an EMBL/GenBank/DDBJ whole genome shotgun (WGS) entry which is preliminary data.</text>
</comment>
<evidence type="ECO:0000313" key="2">
    <source>
        <dbReference type="EMBL" id="KAK0742841.1"/>
    </source>
</evidence>
<evidence type="ECO:0000313" key="3">
    <source>
        <dbReference type="Proteomes" id="UP001172155"/>
    </source>
</evidence>
<dbReference type="AlphaFoldDB" id="A0AA40EP13"/>